<dbReference type="Proteomes" id="UP001165283">
    <property type="component" value="Unassembled WGS sequence"/>
</dbReference>
<protein>
    <submittedName>
        <fullName evidence="3">DUF1772 domain-containing protein</fullName>
    </submittedName>
</protein>
<keyword evidence="4" id="KW-1185">Reference proteome</keyword>
<evidence type="ECO:0000256" key="1">
    <source>
        <dbReference type="SAM" id="Phobius"/>
    </source>
</evidence>
<gene>
    <name evidence="3" type="ORF">KDL28_36430</name>
</gene>
<name>A0ABT1ABY9_9PSEU</name>
<keyword evidence="1" id="KW-1133">Transmembrane helix</keyword>
<feature type="transmembrane region" description="Helical" evidence="1">
    <location>
        <begin position="71"/>
        <end position="91"/>
    </location>
</feature>
<evidence type="ECO:0000313" key="4">
    <source>
        <dbReference type="Proteomes" id="UP001165283"/>
    </source>
</evidence>
<dbReference type="RefSeq" id="WP_252446079.1">
    <property type="nucleotide sequence ID" value="NZ_JAGSOV010000086.1"/>
</dbReference>
<sequence>MPRRPSLRPPRLAGALLAAAQFGQAQWFFGNLYEAVVQIPDRLAHRRDLAVPPGEPVTVGSMLRPGSPVRFYLPLAPVTVGAAVAALGVGWNGAAAQRRWSTASVAGTLTAGLSTAYIVRAINVRLFFAAEPPSAEEREALLRRWYALNAIRMAATAVAWIGARRARSSTR</sequence>
<proteinExistence type="predicted"/>
<comment type="caution">
    <text evidence="3">The sequence shown here is derived from an EMBL/GenBank/DDBJ whole genome shotgun (WGS) entry which is preliminary data.</text>
</comment>
<keyword evidence="1" id="KW-0812">Transmembrane</keyword>
<reference evidence="3" key="1">
    <citation type="submission" date="2021-04" db="EMBL/GenBank/DDBJ databases">
        <title>Pseudonocardia sp. nov., isolated from sandy soil of mangrove forest.</title>
        <authorList>
            <person name="Zan Z."/>
            <person name="Huang R."/>
            <person name="Liu W."/>
        </authorList>
    </citation>
    <scope>NUCLEOTIDE SEQUENCE</scope>
    <source>
        <strain evidence="3">S2-4</strain>
    </source>
</reference>
<feature type="chain" id="PRO_5047175145" evidence="2">
    <location>
        <begin position="26"/>
        <end position="171"/>
    </location>
</feature>
<feature type="transmembrane region" description="Helical" evidence="1">
    <location>
        <begin position="144"/>
        <end position="163"/>
    </location>
</feature>
<keyword evidence="2" id="KW-0732">Signal</keyword>
<organism evidence="3 4">
    <name type="scientific">Pseudonocardia humida</name>
    <dbReference type="NCBI Taxonomy" id="2800819"/>
    <lineage>
        <taxon>Bacteria</taxon>
        <taxon>Bacillati</taxon>
        <taxon>Actinomycetota</taxon>
        <taxon>Actinomycetes</taxon>
        <taxon>Pseudonocardiales</taxon>
        <taxon>Pseudonocardiaceae</taxon>
        <taxon>Pseudonocardia</taxon>
    </lineage>
</organism>
<dbReference type="EMBL" id="JAGSOV010000086">
    <property type="protein sequence ID" value="MCO1660552.1"/>
    <property type="molecule type" value="Genomic_DNA"/>
</dbReference>
<keyword evidence="1" id="KW-0472">Membrane</keyword>
<accession>A0ABT1ABY9</accession>
<evidence type="ECO:0000256" key="2">
    <source>
        <dbReference type="SAM" id="SignalP"/>
    </source>
</evidence>
<feature type="signal peptide" evidence="2">
    <location>
        <begin position="1"/>
        <end position="25"/>
    </location>
</feature>
<evidence type="ECO:0000313" key="3">
    <source>
        <dbReference type="EMBL" id="MCO1660552.1"/>
    </source>
</evidence>
<feature type="transmembrane region" description="Helical" evidence="1">
    <location>
        <begin position="103"/>
        <end position="124"/>
    </location>
</feature>